<dbReference type="EMBL" id="CP157940">
    <property type="protein sequence ID" value="XBS53279.1"/>
    <property type="molecule type" value="Genomic_DNA"/>
</dbReference>
<name>A0AAU7PM56_9FIRM</name>
<organism evidence="2">
    <name type="scientific">Lacrimispora sp. BS-2</name>
    <dbReference type="NCBI Taxonomy" id="3151850"/>
    <lineage>
        <taxon>Bacteria</taxon>
        <taxon>Bacillati</taxon>
        <taxon>Bacillota</taxon>
        <taxon>Clostridia</taxon>
        <taxon>Lachnospirales</taxon>
        <taxon>Lachnospiraceae</taxon>
        <taxon>Lacrimispora</taxon>
    </lineage>
</organism>
<sequence>MQNIAAEKQKTVAPASKRGPKLVFNAELEKPENSALREYERIRRMKQPQLERDRNKEMAKNEGEAQEKFDAWSEPAMAARERFVNEEISESAFLSKIKK</sequence>
<protein>
    <submittedName>
        <fullName evidence="2">Uncharacterized protein</fullName>
    </submittedName>
</protein>
<proteinExistence type="predicted"/>
<gene>
    <name evidence="2" type="ORF">ABFV83_15825</name>
</gene>
<accession>A0AAU7PM56</accession>
<evidence type="ECO:0000256" key="1">
    <source>
        <dbReference type="SAM" id="MobiDB-lite"/>
    </source>
</evidence>
<dbReference type="AlphaFoldDB" id="A0AAU7PM56"/>
<evidence type="ECO:0000313" key="2">
    <source>
        <dbReference type="EMBL" id="XBS53279.1"/>
    </source>
</evidence>
<feature type="compositionally biased region" description="Basic and acidic residues" evidence="1">
    <location>
        <begin position="49"/>
        <end position="71"/>
    </location>
</feature>
<reference evidence="2" key="1">
    <citation type="submission" date="2024-06" db="EMBL/GenBank/DDBJ databases">
        <title>Lacrimispora cavernae sp. nov., a novel anaerobe isolated from bat guano pile inside a cave.</title>
        <authorList>
            <person name="Miller S.L."/>
            <person name="Lu N."/>
            <person name="King J."/>
            <person name="Sankaranarayanan K."/>
            <person name="Lawson P.A."/>
        </authorList>
    </citation>
    <scope>NUCLEOTIDE SEQUENCE</scope>
    <source>
        <strain evidence="2">BS-2</strain>
    </source>
</reference>
<feature type="region of interest" description="Disordered" evidence="1">
    <location>
        <begin position="43"/>
        <end position="73"/>
    </location>
</feature>
<dbReference type="RefSeq" id="WP_349948962.1">
    <property type="nucleotide sequence ID" value="NZ_CP157940.1"/>
</dbReference>